<accession>A0ABT9NHJ4</accession>
<dbReference type="PIRSF" id="PIRSF016660">
    <property type="entry name" value="YedI"/>
    <property type="match status" value="1"/>
</dbReference>
<dbReference type="PANTHER" id="PTHR30503:SF3">
    <property type="entry name" value="INNER MEMBRANE PROTEIN YEDI"/>
    <property type="match status" value="1"/>
</dbReference>
<dbReference type="Proteomes" id="UP001243212">
    <property type="component" value="Unassembled WGS sequence"/>
</dbReference>
<dbReference type="Pfam" id="PF05661">
    <property type="entry name" value="DUF808"/>
    <property type="match status" value="1"/>
</dbReference>
<dbReference type="RefSeq" id="WP_307683067.1">
    <property type="nucleotide sequence ID" value="NZ_JAUSQX010000001.1"/>
</dbReference>
<proteinExistence type="predicted"/>
<sequence>MATGFIALLDDIAALARVAAASIDDIAAGAAKAGSKAVGVVIDDTAVTPQYVDGLKPSRELPIMKRIFFGSLRNKLLFIVPVALLLSEFIPWLLTPLLMLGGTYLAYEGAHKIIDKLRRGKETKADAPAVVKGKEAEDRIVREATTTDFILSAEIMVISLNEVTDEVLWMRAAILIVVAIAITVLIYGVVALLVKMDDLGLWLTQRNNAVVQKIGRGLFAAMPKVMSAITAIGTVAMLWVGGHIVLVGLDEIVWSAPYELGHTITTAIAGTGGGFFVWFVDTLYSTIFGLIWGAIVVGIVSLLPFKHGREADTKFEIDHAGTVHIRRRSDQPAPLAD</sequence>
<organism evidence="2 3">
    <name type="scientific">Trueperella bonasi</name>
    <dbReference type="NCBI Taxonomy" id="312286"/>
    <lineage>
        <taxon>Bacteria</taxon>
        <taxon>Bacillati</taxon>
        <taxon>Actinomycetota</taxon>
        <taxon>Actinomycetes</taxon>
        <taxon>Actinomycetales</taxon>
        <taxon>Actinomycetaceae</taxon>
        <taxon>Trueperella</taxon>
    </lineage>
</organism>
<comment type="caution">
    <text evidence="2">The sequence shown here is derived from an EMBL/GenBank/DDBJ whole genome shotgun (WGS) entry which is preliminary data.</text>
</comment>
<dbReference type="PANTHER" id="PTHR30503">
    <property type="entry name" value="INNER MEMBRANE PROTEIN YEDI"/>
    <property type="match status" value="1"/>
</dbReference>
<feature type="transmembrane region" description="Helical" evidence="1">
    <location>
        <begin position="225"/>
        <end position="249"/>
    </location>
</feature>
<protein>
    <submittedName>
        <fullName evidence="2">DNA repair protein MutK</fullName>
    </submittedName>
</protein>
<keyword evidence="1" id="KW-0812">Transmembrane</keyword>
<reference evidence="2 3" key="1">
    <citation type="submission" date="2023-07" db="EMBL/GenBank/DDBJ databases">
        <title>Sequencing the genomes of 1000 actinobacteria strains.</title>
        <authorList>
            <person name="Klenk H.-P."/>
        </authorList>
    </citation>
    <scope>NUCLEOTIDE SEQUENCE [LARGE SCALE GENOMIC DNA]</scope>
    <source>
        <strain evidence="2 3">DSM 17163</strain>
    </source>
</reference>
<feature type="transmembrane region" description="Helical" evidence="1">
    <location>
        <begin position="168"/>
        <end position="194"/>
    </location>
</feature>
<evidence type="ECO:0000313" key="3">
    <source>
        <dbReference type="Proteomes" id="UP001243212"/>
    </source>
</evidence>
<name>A0ABT9NHJ4_9ACTO</name>
<dbReference type="InterPro" id="IPR008526">
    <property type="entry name" value="YedI"/>
</dbReference>
<dbReference type="EMBL" id="JAUSQX010000001">
    <property type="protein sequence ID" value="MDP9806876.1"/>
    <property type="molecule type" value="Genomic_DNA"/>
</dbReference>
<gene>
    <name evidence="2" type="ORF">J2S70_001458</name>
</gene>
<keyword evidence="3" id="KW-1185">Reference proteome</keyword>
<feature type="transmembrane region" description="Helical" evidence="1">
    <location>
        <begin position="76"/>
        <end position="94"/>
    </location>
</feature>
<evidence type="ECO:0000256" key="1">
    <source>
        <dbReference type="SAM" id="Phobius"/>
    </source>
</evidence>
<feature type="transmembrane region" description="Helical" evidence="1">
    <location>
        <begin position="283"/>
        <end position="305"/>
    </location>
</feature>
<evidence type="ECO:0000313" key="2">
    <source>
        <dbReference type="EMBL" id="MDP9806876.1"/>
    </source>
</evidence>
<keyword evidence="1" id="KW-1133">Transmembrane helix</keyword>
<keyword evidence="1" id="KW-0472">Membrane</keyword>